<evidence type="ECO:0000313" key="4">
    <source>
        <dbReference type="Proteomes" id="UP001321018"/>
    </source>
</evidence>
<evidence type="ECO:0000313" key="3">
    <source>
        <dbReference type="EMBL" id="MCU4741159.1"/>
    </source>
</evidence>
<name>A0AAP2YX62_9EURY</name>
<protein>
    <submittedName>
        <fullName evidence="3">Type IV pilin N-terminal domain-containing protein</fullName>
    </submittedName>
</protein>
<feature type="domain" description="Archaeal Type IV pilin N-terminal" evidence="2">
    <location>
        <begin position="14"/>
        <end position="67"/>
    </location>
</feature>
<evidence type="ECO:0000256" key="1">
    <source>
        <dbReference type="SAM" id="Phobius"/>
    </source>
</evidence>
<proteinExistence type="predicted"/>
<dbReference type="NCBIfam" id="TIGR02537">
    <property type="entry name" value="arch_flag_Nterm"/>
    <property type="match status" value="1"/>
</dbReference>
<organism evidence="3 4">
    <name type="scientific">Natronoglomus mannanivorans</name>
    <dbReference type="NCBI Taxonomy" id="2979990"/>
    <lineage>
        <taxon>Archaea</taxon>
        <taxon>Methanobacteriati</taxon>
        <taxon>Methanobacteriota</taxon>
        <taxon>Stenosarchaea group</taxon>
        <taxon>Halobacteria</taxon>
        <taxon>Halobacteriales</taxon>
        <taxon>Natrialbaceae</taxon>
        <taxon>Natronoglomus</taxon>
    </lineage>
</organism>
<dbReference type="InterPro" id="IPR012859">
    <property type="entry name" value="Pilin_N_archaeal"/>
</dbReference>
<keyword evidence="1" id="KW-0812">Transmembrane</keyword>
<dbReference type="AlphaFoldDB" id="A0AAP2YX62"/>
<dbReference type="RefSeq" id="WP_338002989.1">
    <property type="nucleotide sequence ID" value="NZ_JAOPKA010000003.1"/>
</dbReference>
<dbReference type="Proteomes" id="UP001321018">
    <property type="component" value="Unassembled WGS sequence"/>
</dbReference>
<evidence type="ECO:0000259" key="2">
    <source>
        <dbReference type="Pfam" id="PF07790"/>
    </source>
</evidence>
<dbReference type="EMBL" id="JAOPKA010000003">
    <property type="protein sequence ID" value="MCU4741159.1"/>
    <property type="molecule type" value="Genomic_DNA"/>
</dbReference>
<keyword evidence="1" id="KW-1133">Transmembrane helix</keyword>
<sequence>MNLKAKLIGDETERAVSPVIGVILMVAITVILAAVIAAFVLDLGQSQSTSVNAGVSIDETSDRVTIQLTDSGNAEHVVVSMDGSSPNDVFDEDNCNYDRDGNEYVGTVTDPDSEVEEGTTCRLSSVGSNTHFDPTDNDATIIAIDGDNENVIGNYDA</sequence>
<accession>A0AAP2YX62</accession>
<dbReference type="InterPro" id="IPR013373">
    <property type="entry name" value="Flagellin/pilin_N_arc"/>
</dbReference>
<keyword evidence="1" id="KW-0472">Membrane</keyword>
<reference evidence="3" key="1">
    <citation type="submission" date="2022-09" db="EMBL/GenBank/DDBJ databases">
        <title>Enrichment on poylsaccharides allowed isolation of novel metabolic and taxonomic groups of Haloarchaea.</title>
        <authorList>
            <person name="Sorokin D.Y."/>
            <person name="Elcheninov A.G."/>
            <person name="Khizhniak T.V."/>
            <person name="Kolganova T.V."/>
            <person name="Kublanov I.V."/>
        </authorList>
    </citation>
    <scope>NUCLEOTIDE SEQUENCE</scope>
    <source>
        <strain evidence="3">AArc-xg1-1</strain>
    </source>
</reference>
<comment type="caution">
    <text evidence="3">The sequence shown here is derived from an EMBL/GenBank/DDBJ whole genome shotgun (WGS) entry which is preliminary data.</text>
</comment>
<feature type="transmembrane region" description="Helical" evidence="1">
    <location>
        <begin position="20"/>
        <end position="41"/>
    </location>
</feature>
<gene>
    <name evidence="3" type="ORF">OB960_07075</name>
</gene>
<dbReference type="Pfam" id="PF07790">
    <property type="entry name" value="Pilin_N"/>
    <property type="match status" value="1"/>
</dbReference>